<dbReference type="PROSITE" id="PS00486">
    <property type="entry name" value="DNA_MISMATCH_REPAIR_2"/>
    <property type="match status" value="1"/>
</dbReference>
<dbReference type="EC" id="3.1.-.-" evidence="7"/>
<evidence type="ECO:0000313" key="10">
    <source>
        <dbReference type="EMBL" id="SQD92233.1"/>
    </source>
</evidence>
<dbReference type="OrthoDB" id="9808166at2"/>
<dbReference type="Pfam" id="PF01713">
    <property type="entry name" value="Smr"/>
    <property type="match status" value="1"/>
</dbReference>
<keyword evidence="2 7" id="KW-0547">Nucleotide-binding</keyword>
<dbReference type="EMBL" id="LS483254">
    <property type="protein sequence ID" value="SQD92233.1"/>
    <property type="molecule type" value="Genomic_DNA"/>
</dbReference>
<keyword evidence="7" id="KW-0540">Nuclease</keyword>
<evidence type="ECO:0000256" key="8">
    <source>
        <dbReference type="SAM" id="Coils"/>
    </source>
</evidence>
<dbReference type="InterPro" id="IPR000432">
    <property type="entry name" value="DNA_mismatch_repair_MutS_C"/>
</dbReference>
<keyword evidence="5 7" id="KW-0694">RNA-binding</keyword>
<sequence length="775" mass="83787">MMVSSASDDVISEVVNPRTGRDLELGKVLDGVAAFAASTLGAEAVRALSPRSDRAALEREFALVGEMEEAIRAGFSLGGIHDLSPLLAAARDHGALPPDRFLTVAATLTACGEVRQALAGSRLLGLKALGERISDQTDLLRAVWRAVDERGEVRQDATPKLRDLYRERRGLVDRITDLLRRYLDHNRDLVQEPVVTQRGGRFVVPLKAGARGASVVVHEMSASGQTLFAEPAAAVELNNRLREADDEIEREVHRILAELTGMLLEEEGHLRRDLATVARLDGLYARARYGQAVRGALPTLVEDGRIELVEARHPLLGDRAVPVSIAFGGTKRVAVITGPNTGGKTVLLKTIGLLTVMAQSGIPIPASSRTVLSVFPKVRSDIGEEQSIEQSLSTFSSHMTNIVGILCDVDERSLVLLDELGAGTDPQEGAALGLAILERILEIGATAAVATHLTPLKHFSVSHPGVLSCSMEFDLETLSPTYRVQEGVPGRSCALEIADRLGLPRELIERARGVFTSGEIRAEEIIAELERERGAARRLRANLELERETLRKLRADYEKRLLALQEKKTEAIGQELARLEGEIRAARKELSALIAQARAAGSAEERRAVLKRVEEIAAEVPAAPGPVHRPLAVREGMVVRVRATGKVGTVLWVDGDRVGVEVRGRRVELPPEALEPAESVPVPRAPVPTLGPVREVSLELSVRGLSVSEAEREVEAWLDRLLRAGVSTGRIVHGKGTGALREALHGYLRRAPYVKRFHLAPPAEGGDGVTIVELG</sequence>
<dbReference type="SMART" id="SM00533">
    <property type="entry name" value="MUTSd"/>
    <property type="match status" value="1"/>
</dbReference>
<protein>
    <recommendedName>
        <fullName evidence="7">Endonuclease MutS2</fullName>
        <ecNumber evidence="7">3.1.-.-</ecNumber>
    </recommendedName>
    <alternativeName>
        <fullName evidence="7">Ribosome-associated protein quality control-upstream factor</fullName>
        <shortName evidence="7">RQC-upstream factor</shortName>
        <shortName evidence="7">RqcU</shortName>
        <ecNumber evidence="7">3.6.4.-</ecNumber>
    </alternativeName>
</protein>
<dbReference type="GO" id="GO:0045910">
    <property type="term" value="P:negative regulation of DNA recombination"/>
    <property type="evidence" value="ECO:0007669"/>
    <property type="project" value="InterPro"/>
</dbReference>
<keyword evidence="8" id="KW-0175">Coiled coil</keyword>
<keyword evidence="3 7" id="KW-0378">Hydrolase</keyword>
<keyword evidence="4 7" id="KW-0067">ATP-binding</keyword>
<feature type="domain" description="Smr" evidence="9">
    <location>
        <begin position="700"/>
        <end position="775"/>
    </location>
</feature>
<dbReference type="NCBIfam" id="TIGR01069">
    <property type="entry name" value="mutS2"/>
    <property type="match status" value="1"/>
</dbReference>
<dbReference type="Gene3D" id="3.30.1370.110">
    <property type="match status" value="1"/>
</dbReference>
<feature type="binding site" evidence="7">
    <location>
        <begin position="338"/>
        <end position="345"/>
    </location>
    <ligand>
        <name>ATP</name>
        <dbReference type="ChEBI" id="CHEBI:30616"/>
    </ligand>
</feature>
<dbReference type="Pfam" id="PF00488">
    <property type="entry name" value="MutS_V"/>
    <property type="match status" value="1"/>
</dbReference>
<accession>A0A2X3K5E4</accession>
<dbReference type="GO" id="GO:0006298">
    <property type="term" value="P:mismatch repair"/>
    <property type="evidence" value="ECO:0007669"/>
    <property type="project" value="InterPro"/>
</dbReference>
<comment type="similarity">
    <text evidence="7">Belongs to the DNA mismatch repair MutS family. MutS2 subfamily.</text>
</comment>
<dbReference type="InterPro" id="IPR005747">
    <property type="entry name" value="MutS2"/>
</dbReference>
<proteinExistence type="inferred from homology"/>
<evidence type="ECO:0000313" key="11">
    <source>
        <dbReference type="Proteomes" id="UP000249818"/>
    </source>
</evidence>
<dbReference type="SUPFAM" id="SSF52540">
    <property type="entry name" value="P-loop containing nucleoside triphosphate hydrolases"/>
    <property type="match status" value="1"/>
</dbReference>
<keyword evidence="7 10" id="KW-0255">Endonuclease</keyword>
<dbReference type="SMART" id="SM00463">
    <property type="entry name" value="SMR"/>
    <property type="match status" value="1"/>
</dbReference>
<dbReference type="InterPro" id="IPR007696">
    <property type="entry name" value="DNA_mismatch_repair_MutS_core"/>
</dbReference>
<evidence type="ECO:0000256" key="2">
    <source>
        <dbReference type="ARBA" id="ARBA00022741"/>
    </source>
</evidence>
<keyword evidence="1 7" id="KW-0699">rRNA-binding</keyword>
<dbReference type="GO" id="GO:0019843">
    <property type="term" value="F:rRNA binding"/>
    <property type="evidence" value="ECO:0007669"/>
    <property type="project" value="UniProtKB-UniRule"/>
</dbReference>
<dbReference type="Gene3D" id="3.40.50.300">
    <property type="entry name" value="P-loop containing nucleotide triphosphate hydrolases"/>
    <property type="match status" value="1"/>
</dbReference>
<dbReference type="PANTHER" id="PTHR48466">
    <property type="entry name" value="OS10G0509000 PROTEIN-RELATED"/>
    <property type="match status" value="1"/>
</dbReference>
<gene>
    <name evidence="10" type="primary">mutS</name>
    <name evidence="7" type="synonym">mutS2</name>
    <name evidence="7" type="synonym">rqcU</name>
    <name evidence="10" type="ORF">BARAN1_0208</name>
</gene>
<dbReference type="GO" id="GO:0043023">
    <property type="term" value="F:ribosomal large subunit binding"/>
    <property type="evidence" value="ECO:0007669"/>
    <property type="project" value="UniProtKB-UniRule"/>
</dbReference>
<dbReference type="GO" id="GO:0072344">
    <property type="term" value="P:rescue of stalled ribosome"/>
    <property type="evidence" value="ECO:0007669"/>
    <property type="project" value="UniProtKB-UniRule"/>
</dbReference>
<comment type="subunit">
    <text evidence="7">Homodimer. Binds to stalled ribosomes, contacting rRNA.</text>
</comment>
<dbReference type="InterPro" id="IPR045076">
    <property type="entry name" value="MutS"/>
</dbReference>
<comment type="function">
    <text evidence="7">Acts as a ribosome collision sensor, splitting the ribosome into its 2 subunits. Detects stalled/collided 70S ribosomes which it binds and splits by an ATP-hydrolysis driven conformational change. Acts upstream of the ribosome quality control system (RQC), a ribosome-associated complex that mediates the extraction of incompletely synthesized nascent chains from stalled ribosomes and their subsequent degradation. Probably generates substrates for RQC.</text>
</comment>
<dbReference type="InterPro" id="IPR002625">
    <property type="entry name" value="Smr_dom"/>
</dbReference>
<keyword evidence="11" id="KW-1185">Reference proteome</keyword>
<keyword evidence="6 7" id="KW-0238">DNA-binding</keyword>
<name>A0A2X3K5E4_9BACT</name>
<dbReference type="HAMAP" id="MF_00092">
    <property type="entry name" value="MutS2"/>
    <property type="match status" value="1"/>
</dbReference>
<comment type="function">
    <text evidence="7">Endonuclease that is involved in the suppression of homologous recombination and thus may have a key role in the control of bacterial genetic diversity.</text>
</comment>
<dbReference type="RefSeq" id="WP_122030481.1">
    <property type="nucleotide sequence ID" value="NZ_LS483254.1"/>
</dbReference>
<dbReference type="InterPro" id="IPR027417">
    <property type="entry name" value="P-loop_NTPase"/>
</dbReference>
<dbReference type="InterPro" id="IPR036063">
    <property type="entry name" value="Smr_dom_sf"/>
</dbReference>
<dbReference type="FunFam" id="3.40.50.300:FF:000830">
    <property type="entry name" value="Endonuclease MutS2"/>
    <property type="match status" value="1"/>
</dbReference>
<dbReference type="PROSITE" id="PS50828">
    <property type="entry name" value="SMR"/>
    <property type="match status" value="1"/>
</dbReference>
<evidence type="ECO:0000256" key="3">
    <source>
        <dbReference type="ARBA" id="ARBA00022801"/>
    </source>
</evidence>
<evidence type="ECO:0000256" key="5">
    <source>
        <dbReference type="ARBA" id="ARBA00022884"/>
    </source>
</evidence>
<dbReference type="EC" id="3.6.4.-" evidence="7"/>
<dbReference type="SUPFAM" id="SSF160443">
    <property type="entry name" value="SMR domain-like"/>
    <property type="match status" value="1"/>
</dbReference>
<feature type="coiled-coil region" evidence="8">
    <location>
        <begin position="522"/>
        <end position="596"/>
    </location>
</feature>
<evidence type="ECO:0000259" key="9">
    <source>
        <dbReference type="PROSITE" id="PS50828"/>
    </source>
</evidence>
<evidence type="ECO:0000256" key="6">
    <source>
        <dbReference type="ARBA" id="ARBA00023125"/>
    </source>
</evidence>
<dbReference type="GO" id="GO:0016887">
    <property type="term" value="F:ATP hydrolysis activity"/>
    <property type="evidence" value="ECO:0007669"/>
    <property type="project" value="InterPro"/>
</dbReference>
<dbReference type="SUPFAM" id="SSF48334">
    <property type="entry name" value="DNA repair protein MutS, domain III"/>
    <property type="match status" value="1"/>
</dbReference>
<dbReference type="KEGG" id="bana:BARAN1_0208"/>
<organism evidence="10 11">
    <name type="scientific">Candidatus Bipolaricaulis anaerobius</name>
    <dbReference type="NCBI Taxonomy" id="2026885"/>
    <lineage>
        <taxon>Bacteria</taxon>
        <taxon>Candidatus Bipolaricaulota</taxon>
        <taxon>Candidatus Bipolaricaulia</taxon>
        <taxon>Candidatus Bipolaricaulales</taxon>
        <taxon>Candidatus Bipolaricaulaceae</taxon>
        <taxon>Candidatus Bipolaricaulis</taxon>
    </lineage>
</organism>
<dbReference type="GO" id="GO:0030983">
    <property type="term" value="F:mismatched DNA binding"/>
    <property type="evidence" value="ECO:0007669"/>
    <property type="project" value="InterPro"/>
</dbReference>
<evidence type="ECO:0000256" key="1">
    <source>
        <dbReference type="ARBA" id="ARBA00022730"/>
    </source>
</evidence>
<dbReference type="PIRSF" id="PIRSF005814">
    <property type="entry name" value="MutS_YshD"/>
    <property type="match status" value="1"/>
</dbReference>
<dbReference type="AlphaFoldDB" id="A0A2X3K5E4"/>
<evidence type="ECO:0000256" key="7">
    <source>
        <dbReference type="HAMAP-Rule" id="MF_00092"/>
    </source>
</evidence>
<dbReference type="GO" id="GO:0004519">
    <property type="term" value="F:endonuclease activity"/>
    <property type="evidence" value="ECO:0007669"/>
    <property type="project" value="UniProtKB-UniRule"/>
</dbReference>
<dbReference type="GO" id="GO:0140664">
    <property type="term" value="F:ATP-dependent DNA damage sensor activity"/>
    <property type="evidence" value="ECO:0007669"/>
    <property type="project" value="InterPro"/>
</dbReference>
<dbReference type="Proteomes" id="UP000249818">
    <property type="component" value="Chromosome BARAN1"/>
</dbReference>
<evidence type="ECO:0000256" key="4">
    <source>
        <dbReference type="ARBA" id="ARBA00022840"/>
    </source>
</evidence>
<dbReference type="GO" id="GO:0005524">
    <property type="term" value="F:ATP binding"/>
    <property type="evidence" value="ECO:0007669"/>
    <property type="project" value="UniProtKB-UniRule"/>
</dbReference>
<reference evidence="11" key="1">
    <citation type="submission" date="2018-05" db="EMBL/GenBank/DDBJ databases">
        <authorList>
            <person name="Hao L."/>
        </authorList>
    </citation>
    <scope>NUCLEOTIDE SEQUENCE [LARGE SCALE GENOMIC DNA]</scope>
</reference>
<dbReference type="InterPro" id="IPR036187">
    <property type="entry name" value="DNA_mismatch_repair_MutS_sf"/>
</dbReference>
<dbReference type="PANTHER" id="PTHR48466:SF2">
    <property type="entry name" value="OS10G0509000 PROTEIN"/>
    <property type="match status" value="1"/>
</dbReference>
<dbReference type="SMART" id="SM00534">
    <property type="entry name" value="MUTSac"/>
    <property type="match status" value="1"/>
</dbReference>